<dbReference type="Proteomes" id="UP000297729">
    <property type="component" value="Unassembled WGS sequence"/>
</dbReference>
<dbReference type="Gene3D" id="2.120.10.30">
    <property type="entry name" value="TolB, C-terminal domain"/>
    <property type="match status" value="1"/>
</dbReference>
<feature type="domain" description="Pyrroloquinoline quinone-dependent pyranose dehydrogenase beta-propeller" evidence="1">
    <location>
        <begin position="56"/>
        <end position="394"/>
    </location>
</feature>
<dbReference type="SUPFAM" id="SSF49777">
    <property type="entry name" value="PEBP-like"/>
    <property type="match status" value="1"/>
</dbReference>
<dbReference type="Pfam" id="PF01161">
    <property type="entry name" value="PBP"/>
    <property type="match status" value="1"/>
</dbReference>
<organism evidence="2 3">
    <name type="scientific">Duganella callida</name>
    <dbReference type="NCBI Taxonomy" id="2561932"/>
    <lineage>
        <taxon>Bacteria</taxon>
        <taxon>Pseudomonadati</taxon>
        <taxon>Pseudomonadota</taxon>
        <taxon>Betaproteobacteria</taxon>
        <taxon>Burkholderiales</taxon>
        <taxon>Oxalobacteraceae</taxon>
        <taxon>Telluria group</taxon>
        <taxon>Duganella</taxon>
    </lineage>
</organism>
<keyword evidence="3" id="KW-1185">Reference proteome</keyword>
<evidence type="ECO:0000313" key="3">
    <source>
        <dbReference type="Proteomes" id="UP000297729"/>
    </source>
</evidence>
<proteinExistence type="predicted"/>
<reference evidence="2 3" key="1">
    <citation type="submission" date="2019-03" db="EMBL/GenBank/DDBJ databases">
        <title>Draft Genome Sequence of Duganella callidus sp. nov., a Novel Duganella Species Isolated from Cultivated Soil.</title>
        <authorList>
            <person name="Raths R."/>
            <person name="Peta V."/>
            <person name="Bucking H."/>
        </authorList>
    </citation>
    <scope>NUCLEOTIDE SEQUENCE [LARGE SCALE GENOMIC DNA]</scope>
    <source>
        <strain evidence="2 3">DN04</strain>
    </source>
</reference>
<dbReference type="InterPro" id="IPR008914">
    <property type="entry name" value="PEBP"/>
</dbReference>
<dbReference type="EMBL" id="SPVG01000205">
    <property type="protein sequence ID" value="TFW17438.1"/>
    <property type="molecule type" value="Genomic_DNA"/>
</dbReference>
<protein>
    <submittedName>
        <fullName evidence="2">YbhB/YbcL family Raf kinase inhibitor-like protein</fullName>
    </submittedName>
</protein>
<dbReference type="CDD" id="cd00865">
    <property type="entry name" value="PEBP_bact_arch"/>
    <property type="match status" value="1"/>
</dbReference>
<dbReference type="PANTHER" id="PTHR33546">
    <property type="entry name" value="LARGE, MULTIFUNCTIONAL SECRETED PROTEIN-RELATED"/>
    <property type="match status" value="1"/>
</dbReference>
<accession>A0A4Y9S777</accession>
<dbReference type="InterPro" id="IPR054539">
    <property type="entry name" value="Beta-prop_PDH"/>
</dbReference>
<name>A0A4Y9S777_9BURK</name>
<dbReference type="AlphaFoldDB" id="A0A4Y9S777"/>
<dbReference type="InterPro" id="IPR011042">
    <property type="entry name" value="6-blade_b-propeller_TolB-like"/>
</dbReference>
<dbReference type="OrthoDB" id="9770043at2"/>
<dbReference type="Pfam" id="PF22807">
    <property type="entry name" value="TrAA12"/>
    <property type="match status" value="1"/>
</dbReference>
<comment type="caution">
    <text evidence="2">The sequence shown here is derived from an EMBL/GenBank/DDBJ whole genome shotgun (WGS) entry which is preliminary data.</text>
</comment>
<dbReference type="PANTHER" id="PTHR33546:SF1">
    <property type="entry name" value="LARGE, MULTIFUNCTIONAL SECRETED PROTEIN"/>
    <property type="match status" value="1"/>
</dbReference>
<dbReference type="InterPro" id="IPR011041">
    <property type="entry name" value="Quinoprot_gluc/sorb_DH_b-prop"/>
</dbReference>
<dbReference type="RefSeq" id="WP_135203430.1">
    <property type="nucleotide sequence ID" value="NZ_SPVG01000205.1"/>
</dbReference>
<dbReference type="InterPro" id="IPR005247">
    <property type="entry name" value="YbhB_YbcL/LppC-like"/>
</dbReference>
<dbReference type="SUPFAM" id="SSF50952">
    <property type="entry name" value="Soluble quinoprotein glucose dehydrogenase"/>
    <property type="match status" value="1"/>
</dbReference>
<sequence length="597" mass="63480">MRLSPSVTVPVLIGIAVCLGNTTHAQQGDGTRVAIATAIVKPDKVAATPERIAAIKAPPGFSVTAFAAGLKNIRVIAVAPDGAIYVSRRDQGDVLMLRDADGDGRADGPPVTVASRAGAHGLAIHDGKLYLATVKEVFVADIRKDGTLAPLKLIIGDLPDAGQHANRTLAFGPDGMLYISAGSTCNDCNENNPENATLLRASPDGKQRSIYASGLRNTIGFGWQPRTGELWGMDNGIDFLGDDEQQEELNKLELGRQYGWPHVYGAGAIYPQSTPVGDIGKQEWKDHSVPMVLGYTGHAAPMQMVFYRGAGFPAEYQGDAFVTMRGSWNRSTPSGYEIVRIRFADGQARSIEPFVTGFLTDGGKTHIARPMGLAVARDGALLMADDANGVLYRIAYTGNDKAGAALPPPPAGPMQQQAQRGSNVPLALTRIQARGGAGLSVHSAAFAPNAMLAAKYSEYQDGVAPPLAWQAVSGARSYAVILEDPDAPQKPFVHWLAWNIPADVTSLAEGLQEQPRLTQPEGVLQGRTTRGSIGYYGPRPPVGDAAHHYHFQVFALDAVLPLGWGADRDQLLQAMQGHVLAKGEIVGRYAQAQPPLK</sequence>
<evidence type="ECO:0000313" key="2">
    <source>
        <dbReference type="EMBL" id="TFW17438.1"/>
    </source>
</evidence>
<gene>
    <name evidence="2" type="ORF">E4L98_20670</name>
</gene>
<dbReference type="Gene3D" id="3.90.280.10">
    <property type="entry name" value="PEBP-like"/>
    <property type="match status" value="1"/>
</dbReference>
<dbReference type="InterPro" id="IPR036610">
    <property type="entry name" value="PEBP-like_sf"/>
</dbReference>
<evidence type="ECO:0000259" key="1">
    <source>
        <dbReference type="Pfam" id="PF22807"/>
    </source>
</evidence>
<dbReference type="NCBIfam" id="TIGR00481">
    <property type="entry name" value="YbhB/YbcL family Raf kinase inhibitor-like protein"/>
    <property type="match status" value="1"/>
</dbReference>